<dbReference type="GO" id="GO:0006261">
    <property type="term" value="P:DNA-templated DNA replication"/>
    <property type="evidence" value="ECO:0007669"/>
    <property type="project" value="UniProtKB-UniRule"/>
</dbReference>
<dbReference type="InterPro" id="IPR003141">
    <property type="entry name" value="Pol/His_phosphatase_N"/>
</dbReference>
<dbReference type="NCBIfam" id="NF001688">
    <property type="entry name" value="PRK00448.1"/>
    <property type="match status" value="1"/>
</dbReference>
<proteinExistence type="inferred from homology"/>
<dbReference type="PANTHER" id="PTHR32294:SF5">
    <property type="entry name" value="DNA POLYMERASE III POLC-TYPE"/>
    <property type="match status" value="1"/>
</dbReference>
<dbReference type="SUPFAM" id="SSF53098">
    <property type="entry name" value="Ribonuclease H-like"/>
    <property type="match status" value="1"/>
</dbReference>
<evidence type="ECO:0000256" key="1">
    <source>
        <dbReference type="ARBA" id="ARBA00003452"/>
    </source>
</evidence>
<evidence type="ECO:0000256" key="4">
    <source>
        <dbReference type="ARBA" id="ARBA00022695"/>
    </source>
</evidence>
<dbReference type="GO" id="GO:0003677">
    <property type="term" value="F:DNA binding"/>
    <property type="evidence" value="ECO:0007669"/>
    <property type="project" value="UniProtKB-UniRule"/>
</dbReference>
<dbReference type="Pfam" id="PF02811">
    <property type="entry name" value="PHP"/>
    <property type="match status" value="1"/>
</dbReference>
<dbReference type="NCBIfam" id="TIGR01405">
    <property type="entry name" value="polC_Gram_pos"/>
    <property type="match status" value="1"/>
</dbReference>
<feature type="domain" description="Exonuclease" evidence="12">
    <location>
        <begin position="436"/>
        <end position="605"/>
    </location>
</feature>
<dbReference type="InterPro" id="IPR040982">
    <property type="entry name" value="DNA_pol3_finger"/>
</dbReference>
<dbReference type="GO" id="GO:0005737">
    <property type="term" value="C:cytoplasm"/>
    <property type="evidence" value="ECO:0007669"/>
    <property type="project" value="UniProtKB-SubCell"/>
</dbReference>
<dbReference type="Pfam" id="PF14480">
    <property type="entry name" value="DNA_pol3_a_NI"/>
    <property type="match status" value="1"/>
</dbReference>
<dbReference type="PANTHER" id="PTHR32294">
    <property type="entry name" value="DNA POLYMERASE III SUBUNIT ALPHA"/>
    <property type="match status" value="1"/>
</dbReference>
<evidence type="ECO:0000256" key="10">
    <source>
        <dbReference type="ARBA" id="ARBA00049244"/>
    </source>
</evidence>
<organism evidence="14 15">
    <name type="scientific">Spiroplasma clarkii</name>
    <dbReference type="NCBI Taxonomy" id="2139"/>
    <lineage>
        <taxon>Bacteria</taxon>
        <taxon>Bacillati</taxon>
        <taxon>Mycoplasmatota</taxon>
        <taxon>Mollicutes</taxon>
        <taxon>Entomoplasmatales</taxon>
        <taxon>Spiroplasmataceae</taxon>
        <taxon>Spiroplasma</taxon>
    </lineage>
</organism>
<dbReference type="InterPro" id="IPR011708">
    <property type="entry name" value="DNA_pol3_alpha_NTPase_dom"/>
</dbReference>
<evidence type="ECO:0000259" key="12">
    <source>
        <dbReference type="SMART" id="SM00479"/>
    </source>
</evidence>
<comment type="subcellular location">
    <subcellularLocation>
        <location evidence="11">Cytoplasm</location>
    </subcellularLocation>
</comment>
<dbReference type="GO" id="GO:0008408">
    <property type="term" value="F:3'-5' exonuclease activity"/>
    <property type="evidence" value="ECO:0007669"/>
    <property type="project" value="UniProtKB-UniRule"/>
</dbReference>
<comment type="similarity">
    <text evidence="11">Belongs to the DNA polymerase type-C family. PolC subfamily.</text>
</comment>
<comment type="catalytic activity">
    <reaction evidence="10 11">
        <text>DNA(n) + a 2'-deoxyribonucleoside 5'-triphosphate = DNA(n+1) + diphosphate</text>
        <dbReference type="Rhea" id="RHEA:22508"/>
        <dbReference type="Rhea" id="RHEA-COMP:17339"/>
        <dbReference type="Rhea" id="RHEA-COMP:17340"/>
        <dbReference type="ChEBI" id="CHEBI:33019"/>
        <dbReference type="ChEBI" id="CHEBI:61560"/>
        <dbReference type="ChEBI" id="CHEBI:173112"/>
        <dbReference type="EC" id="2.7.7.7"/>
    </reaction>
</comment>
<accession>A0A2K8KP59</accession>
<sequence>MEPGLKELLEMMNIYFTEAEEQEYFSGAKIIEKVFSKSKNEIRIYLSLNDFLPTHILHKLEFGLIKETNHLKAKINLCIANKNYTHDLIWRYIEYVKDNKAEYKTGTILSLSPASVLYDCEEKQVSFVTETETEKNLLLQHLQYYQAKLSKYGFEGVRVRVAVSENKSDEILNAVNEKFVQQAQQIVQTQQPVSTQTNTTNKPKQIFKAKVDLGKPDYVCLHDLEEDAMNVTVHGQIISLVIKKSKADRKIYTVGIADKTSAVKAVYFQRGAEITLFDEVDHETEQFFATSGNDKLKTGDWVALNGNFTYSSYDKEHVFYINKYCKIESKNLEIIDDAVEKRVELHTHTKMSAMDGVSDAKEYIQTAKKWGWKAIAITDHLNVQTYPDAFSALKEVNANVPEAEQLKLIYGSEIVVLEDEYWIVKNPTGQNLREAKFVIFDLETTGLSPEFDEIIEFGANVYDYATGKSKSEDWLFKPKQPISDFTTELTNITNDMLEDKNSIEVEFKKIYELIQGAILIAHNANFDFNFLDALAQRLNYPPLTNTVIDTMTLARAILPKLKNHRLGTVAKYYNIDYDEKTAHRADYDAEVLTSIFERIWSEARQIQPVDLDTDWNKFIKSDKLTDENHSRVRGYHLQVLAKNQDGLKDLFKIISFSHTKNFLNSPKIFKSELTRLNQNKNLLLGSGCLNGEVFENVRTGTKAMLHNTIRALDYIEVQPLAVYKKLLQTGDLTETQLKQFIKTIIQVAVEENKLVVATSDAHYVKPEAKIVRDIYINTKGLGGVAHPLFDYRRRVKDNPDQHLRTTNEMLEEFKFLEDSELIHEIVITNPNKIADLIQGDIKPLKTELYTPKIDNVDVLLRDECYKNAHLLYGENLPQIVIDRLERELSSIIKHGFAVIYWISHLLVKKSYEDGYLVGSRGSVGSSFVATTSKITEVNPLKPHYRCEHCLYSNFETPEEYKCGYDLPDLPCPNCSHQLIGDGHDIPFETFLGFNADKVPDIDLNFSGEYQPIAHNFTKEMFGEANVFRSGTISTVAAKMAYGYTMGYFEAQGVEQKRQIEVDWLSNQAVGVKRTTGQHPGGIIILPKEYEIEDFTPVNFPADDRNSSWLTTHLDFHSIHDNLLKMDILGHQDPTALRMLQDLTGVDPQKIPTNDKKVYALFSNLTSLGLNPSQILGETTGAIGLPEFGTSFVRNMLKETQPKTFADLVQISGLSHGTDVYVGNAQELISSKIANISSVIGCRDDIMVYLMSKKIDPSTSFNIMESVRKGKGLSQDWIDVMKQHNVPEWYINSCLKIKYMFPKAHATAYVLMAYRVAWYKIYYPEEYYATWFTTRTDFFDLEAVIGGLSAVKFQYEQFEQKVKNKEAVSSKEKSLQPIYEVLIEMFERNIFIKNIDINISDAAKFKVVEENGKKVIYPPFNVIDSLGEAVANSIVAAREEKPISSIKDLTTRSQVTKTQLETFRKLKILSNLKEDEQLSFNF</sequence>
<dbReference type="Gene3D" id="1.10.150.870">
    <property type="match status" value="1"/>
</dbReference>
<comment type="function">
    <text evidence="1 11">Required for replicative DNA synthesis. This DNA polymerase also exhibits 3' to 5' exonuclease activity.</text>
</comment>
<dbReference type="Proteomes" id="UP000231179">
    <property type="component" value="Chromosome"/>
</dbReference>
<dbReference type="Pfam" id="PF00929">
    <property type="entry name" value="RNase_T"/>
    <property type="match status" value="1"/>
</dbReference>
<dbReference type="Gene3D" id="3.30.420.10">
    <property type="entry name" value="Ribonuclease H-like superfamily/Ribonuclease H"/>
    <property type="match status" value="1"/>
</dbReference>
<dbReference type="InterPro" id="IPR004805">
    <property type="entry name" value="DnaE2/DnaE/PolC"/>
</dbReference>
<keyword evidence="3 11" id="KW-0808">Transferase</keyword>
<dbReference type="InterPro" id="IPR006054">
    <property type="entry name" value="DnaQ"/>
</dbReference>
<name>A0A2K8KP59_9MOLU</name>
<dbReference type="GO" id="GO:0003887">
    <property type="term" value="F:DNA-directed DNA polymerase activity"/>
    <property type="evidence" value="ECO:0007669"/>
    <property type="project" value="UniProtKB-UniRule"/>
</dbReference>
<dbReference type="Gene3D" id="3.20.20.140">
    <property type="entry name" value="Metal-dependent hydrolases"/>
    <property type="match status" value="2"/>
</dbReference>
<gene>
    <name evidence="11 14" type="primary">polC</name>
    <name evidence="14" type="ORF">SCLAR_v1c05470</name>
</gene>
<dbReference type="InterPro" id="IPR013520">
    <property type="entry name" value="Ribonucl_H"/>
</dbReference>
<keyword evidence="15" id="KW-1185">Reference proteome</keyword>
<protein>
    <recommendedName>
        <fullName evidence="11">DNA polymerase III PolC-type</fullName>
        <shortName evidence="11">PolIII</shortName>
        <ecNumber evidence="11">2.7.7.7</ecNumber>
    </recommendedName>
</protein>
<dbReference type="EMBL" id="CP024870">
    <property type="protein sequence ID" value="ATX70866.1"/>
    <property type="molecule type" value="Genomic_DNA"/>
</dbReference>
<dbReference type="InterPro" id="IPR004013">
    <property type="entry name" value="PHP_dom"/>
</dbReference>
<dbReference type="RefSeq" id="WP_100254422.1">
    <property type="nucleotide sequence ID" value="NZ_CP024870.1"/>
</dbReference>
<reference evidence="14 15" key="1">
    <citation type="submission" date="2017-11" db="EMBL/GenBank/DDBJ databases">
        <title>Complete genome sequence of Spiroplasma clarkii CN-5 (DSM 19994).</title>
        <authorList>
            <person name="Tsai Y.-M."/>
            <person name="Chang A."/>
            <person name="Lo W.-S."/>
            <person name="Kuo C.-H."/>
        </authorList>
    </citation>
    <scope>NUCLEOTIDE SEQUENCE [LARGE SCALE GENOMIC DNA]</scope>
    <source>
        <strain evidence="14 15">CN-5</strain>
    </source>
</reference>
<keyword evidence="9 11" id="KW-0239">DNA-directed DNA polymerase</keyword>
<dbReference type="Pfam" id="PF07733">
    <property type="entry name" value="DNA_pol3_alpha"/>
    <property type="match status" value="2"/>
</dbReference>
<evidence type="ECO:0000256" key="7">
    <source>
        <dbReference type="ARBA" id="ARBA00022801"/>
    </source>
</evidence>
<dbReference type="NCBIfam" id="TIGR00573">
    <property type="entry name" value="dnaq"/>
    <property type="match status" value="1"/>
</dbReference>
<evidence type="ECO:0000256" key="9">
    <source>
        <dbReference type="ARBA" id="ARBA00022932"/>
    </source>
</evidence>
<dbReference type="InterPro" id="IPR006308">
    <property type="entry name" value="Pol_III_a_PolC-type_gram_pos"/>
</dbReference>
<dbReference type="SMART" id="SM00479">
    <property type="entry name" value="EXOIII"/>
    <property type="match status" value="1"/>
</dbReference>
<evidence type="ECO:0000256" key="11">
    <source>
        <dbReference type="HAMAP-Rule" id="MF_00356"/>
    </source>
</evidence>
<dbReference type="Gene3D" id="1.10.150.700">
    <property type="entry name" value="PolC, middle finger domain"/>
    <property type="match status" value="2"/>
</dbReference>
<keyword evidence="2 11" id="KW-0963">Cytoplasm</keyword>
<dbReference type="InterPro" id="IPR029460">
    <property type="entry name" value="DNAPol_HHH"/>
</dbReference>
<dbReference type="InterPro" id="IPR028112">
    <property type="entry name" value="DNA_PolC-type_N_I"/>
</dbReference>
<dbReference type="HAMAP" id="MF_00356">
    <property type="entry name" value="DNApol_PolC"/>
    <property type="match status" value="1"/>
</dbReference>
<dbReference type="FunFam" id="3.30.420.10:FF:000045">
    <property type="entry name" value="3'-5' exonuclease DinG"/>
    <property type="match status" value="1"/>
</dbReference>
<evidence type="ECO:0000256" key="5">
    <source>
        <dbReference type="ARBA" id="ARBA00022705"/>
    </source>
</evidence>
<evidence type="ECO:0000313" key="15">
    <source>
        <dbReference type="Proteomes" id="UP000231179"/>
    </source>
</evidence>
<evidence type="ECO:0000259" key="13">
    <source>
        <dbReference type="SMART" id="SM00481"/>
    </source>
</evidence>
<evidence type="ECO:0000256" key="3">
    <source>
        <dbReference type="ARBA" id="ARBA00022679"/>
    </source>
</evidence>
<keyword evidence="5 11" id="KW-0235">DNA replication</keyword>
<keyword evidence="6 11" id="KW-0540">Nuclease</keyword>
<evidence type="ECO:0000256" key="6">
    <source>
        <dbReference type="ARBA" id="ARBA00022722"/>
    </source>
</evidence>
<feature type="domain" description="Polymerase/histidinol phosphatase N-terminal" evidence="13">
    <location>
        <begin position="343"/>
        <end position="418"/>
    </location>
</feature>
<keyword evidence="7 11" id="KW-0378">Hydrolase</keyword>
<dbReference type="InterPro" id="IPR012337">
    <property type="entry name" value="RNaseH-like_sf"/>
</dbReference>
<dbReference type="Pfam" id="PF17657">
    <property type="entry name" value="DNA_pol3_finger"/>
    <property type="match status" value="1"/>
</dbReference>
<evidence type="ECO:0000256" key="2">
    <source>
        <dbReference type="ARBA" id="ARBA00022490"/>
    </source>
</evidence>
<dbReference type="Gene3D" id="2.40.50.140">
    <property type="entry name" value="Nucleic acid-binding proteins"/>
    <property type="match status" value="1"/>
</dbReference>
<keyword evidence="8 11" id="KW-0269">Exonuclease</keyword>
<dbReference type="CDD" id="cd06127">
    <property type="entry name" value="DEDDh"/>
    <property type="match status" value="1"/>
</dbReference>
<dbReference type="InterPro" id="IPR036397">
    <property type="entry name" value="RNaseH_sf"/>
</dbReference>
<dbReference type="SMART" id="SM00481">
    <property type="entry name" value="POLIIIAc"/>
    <property type="match status" value="1"/>
</dbReference>
<dbReference type="EC" id="2.7.7.7" evidence="11"/>
<dbReference type="CDD" id="cd07435">
    <property type="entry name" value="PHP_PolIIIA_POLC"/>
    <property type="match status" value="1"/>
</dbReference>
<dbReference type="Gene3D" id="3.30.1900.20">
    <property type="match status" value="2"/>
</dbReference>
<dbReference type="InterPro" id="IPR012340">
    <property type="entry name" value="NA-bd_OB-fold"/>
</dbReference>
<keyword evidence="4 11" id="KW-0548">Nucleotidyltransferase</keyword>
<evidence type="ECO:0000313" key="14">
    <source>
        <dbReference type="EMBL" id="ATX70866.1"/>
    </source>
</evidence>
<evidence type="ECO:0000256" key="8">
    <source>
        <dbReference type="ARBA" id="ARBA00022839"/>
    </source>
</evidence>
<dbReference type="Pfam" id="PF14579">
    <property type="entry name" value="HHH_6"/>
    <property type="match status" value="1"/>
</dbReference>
<dbReference type="InterPro" id="IPR044923">
    <property type="entry name" value="PolC_middle_finger_sf"/>
</dbReference>